<evidence type="ECO:0000313" key="3">
    <source>
        <dbReference type="Proteomes" id="UP000734823"/>
    </source>
</evidence>
<dbReference type="InterPro" id="IPR011726">
    <property type="entry name" value="KdpF"/>
</dbReference>
<dbReference type="NCBIfam" id="TIGR02115">
    <property type="entry name" value="potass_kdpF"/>
    <property type="match status" value="1"/>
</dbReference>
<reference evidence="2 3" key="1">
    <citation type="submission" date="2020-06" db="EMBL/GenBank/DDBJ databases">
        <title>Actinokineospora xiongansis sp. nov., isolated from soil of Baiyangdian.</title>
        <authorList>
            <person name="Zhang X."/>
        </authorList>
    </citation>
    <scope>NUCLEOTIDE SEQUENCE [LARGE SCALE GENOMIC DNA]</scope>
    <source>
        <strain evidence="2 3">HBU206404</strain>
    </source>
</reference>
<keyword evidence="3" id="KW-1185">Reference proteome</keyword>
<keyword evidence="1" id="KW-0812">Transmembrane</keyword>
<evidence type="ECO:0000313" key="2">
    <source>
        <dbReference type="EMBL" id="MBC6451273.1"/>
    </source>
</evidence>
<evidence type="ECO:0000256" key="1">
    <source>
        <dbReference type="SAM" id="Phobius"/>
    </source>
</evidence>
<dbReference type="Pfam" id="PF09604">
    <property type="entry name" value="Potass_KdpF"/>
    <property type="match status" value="1"/>
</dbReference>
<protein>
    <submittedName>
        <fullName evidence="2">K(+)-transporting ATPase subunit F</fullName>
    </submittedName>
</protein>
<keyword evidence="1" id="KW-0472">Membrane</keyword>
<comment type="caution">
    <text evidence="2">The sequence shown here is derived from an EMBL/GenBank/DDBJ whole genome shotgun (WGS) entry which is preliminary data.</text>
</comment>
<sequence length="73" mass="7925">MPGPPQAAAPPEESRHGRYGLPLTADRRFRGPHADRPRAGARVNDVLANAVGGVLALLLVIYLFVALIRPERF</sequence>
<dbReference type="EMBL" id="JABVED010000026">
    <property type="protein sequence ID" value="MBC6451273.1"/>
    <property type="molecule type" value="Genomic_DNA"/>
</dbReference>
<gene>
    <name evidence="2" type="primary">kdpF</name>
    <name evidence="2" type="ORF">GPZ80_29350</name>
</gene>
<keyword evidence="1" id="KW-1133">Transmembrane helix</keyword>
<organism evidence="2 3">
    <name type="scientific">Actinokineospora xionganensis</name>
    <dbReference type="NCBI Taxonomy" id="2684470"/>
    <lineage>
        <taxon>Bacteria</taxon>
        <taxon>Bacillati</taxon>
        <taxon>Actinomycetota</taxon>
        <taxon>Actinomycetes</taxon>
        <taxon>Pseudonocardiales</taxon>
        <taxon>Pseudonocardiaceae</taxon>
        <taxon>Actinokineospora</taxon>
    </lineage>
</organism>
<accession>A0ABR7LEW9</accession>
<dbReference type="Proteomes" id="UP000734823">
    <property type="component" value="Unassembled WGS sequence"/>
</dbReference>
<feature type="transmembrane region" description="Helical" evidence="1">
    <location>
        <begin position="46"/>
        <end position="68"/>
    </location>
</feature>
<name>A0ABR7LEW9_9PSEU</name>
<proteinExistence type="predicted"/>